<dbReference type="RefSeq" id="WP_110317507.1">
    <property type="nucleotide sequence ID" value="NZ_QJJU01000012.1"/>
</dbReference>
<protein>
    <submittedName>
        <fullName evidence="2">SnoaL-like protein</fullName>
    </submittedName>
</protein>
<dbReference type="Proteomes" id="UP000247781">
    <property type="component" value="Unassembled WGS sequence"/>
</dbReference>
<dbReference type="InterPro" id="IPR032710">
    <property type="entry name" value="NTF2-like_dom_sf"/>
</dbReference>
<keyword evidence="3" id="KW-1185">Reference proteome</keyword>
<comment type="caution">
    <text evidence="2">The sequence shown here is derived from an EMBL/GenBank/DDBJ whole genome shotgun (WGS) entry which is preliminary data.</text>
</comment>
<evidence type="ECO:0000259" key="1">
    <source>
        <dbReference type="Pfam" id="PF12680"/>
    </source>
</evidence>
<dbReference type="Gene3D" id="3.10.450.50">
    <property type="match status" value="1"/>
</dbReference>
<feature type="domain" description="SnoaL-like" evidence="1">
    <location>
        <begin position="15"/>
        <end position="120"/>
    </location>
</feature>
<reference evidence="3" key="1">
    <citation type="submission" date="2018-05" db="EMBL/GenBank/DDBJ databases">
        <authorList>
            <person name="Deangelis K."/>
            <person name="Huntemann M."/>
            <person name="Clum A."/>
            <person name="Pillay M."/>
            <person name="Palaniappan K."/>
            <person name="Varghese N."/>
            <person name="Mikhailova N."/>
            <person name="Stamatis D."/>
            <person name="Reddy T."/>
            <person name="Daum C."/>
            <person name="Shapiro N."/>
            <person name="Ivanova N."/>
            <person name="Kyrpides N."/>
            <person name="Woyke T."/>
        </authorList>
    </citation>
    <scope>NUCLEOTIDE SEQUENCE [LARGE SCALE GENOMIC DNA]</scope>
    <source>
        <strain evidence="3">GAS496</strain>
    </source>
</reference>
<evidence type="ECO:0000313" key="3">
    <source>
        <dbReference type="Proteomes" id="UP000247781"/>
    </source>
</evidence>
<accession>A0A318HKS0</accession>
<evidence type="ECO:0000313" key="2">
    <source>
        <dbReference type="EMBL" id="PXX06798.1"/>
    </source>
</evidence>
<dbReference type="EMBL" id="QJJU01000012">
    <property type="protein sequence ID" value="PXX06798.1"/>
    <property type="molecule type" value="Genomic_DNA"/>
</dbReference>
<organism evidence="2 3">
    <name type="scientific">Mycolicibacterium moriokaense</name>
    <dbReference type="NCBI Taxonomy" id="39691"/>
    <lineage>
        <taxon>Bacteria</taxon>
        <taxon>Bacillati</taxon>
        <taxon>Actinomycetota</taxon>
        <taxon>Actinomycetes</taxon>
        <taxon>Mycobacteriales</taxon>
        <taxon>Mycobacteriaceae</taxon>
        <taxon>Mycolicibacterium</taxon>
    </lineage>
</organism>
<dbReference type="Pfam" id="PF12680">
    <property type="entry name" value="SnoaL_2"/>
    <property type="match status" value="1"/>
</dbReference>
<dbReference type="InterPro" id="IPR037401">
    <property type="entry name" value="SnoaL-like"/>
</dbReference>
<name>A0A318HKS0_9MYCO</name>
<reference evidence="2 3" key="2">
    <citation type="submission" date="2018-06" db="EMBL/GenBank/DDBJ databases">
        <title>Sequencing of bacterial isolates from soil warming experiment in Harvard Forest, Massachusetts, USA.</title>
        <authorList>
            <person name="Deangelis K.PhD."/>
        </authorList>
    </citation>
    <scope>NUCLEOTIDE SEQUENCE [LARGE SCALE GENOMIC DNA]</scope>
    <source>
        <strain evidence="2 3">GAS496</strain>
    </source>
</reference>
<proteinExistence type="predicted"/>
<sequence>MTNTDTQTQPKFSAEMWAAFWAAPDESRIGDILADDIVGYWQGDPNPVLGLEAYTAKIVELIAASPDLRLDLIDSATVDGSAPGEQLVFLHYTGKGTGPDGPFAIRGLDRVRTRDGMVVENVIRYDEVEISAG</sequence>
<dbReference type="OrthoDB" id="3698332at2"/>
<gene>
    <name evidence="2" type="ORF">C8E89_1123</name>
</gene>
<dbReference type="AlphaFoldDB" id="A0A318HKS0"/>
<dbReference type="SUPFAM" id="SSF54427">
    <property type="entry name" value="NTF2-like"/>
    <property type="match status" value="1"/>
</dbReference>